<dbReference type="OrthoDB" id="3794181at2759"/>
<keyword evidence="3" id="KW-1185">Reference proteome</keyword>
<sequence length="307" mass="34742">MGKMEAFSQRHGRSDPEIMSDGQANSFWDIWLQQQDQISSSEKDASGFTNPLCHKYLESPAFLGRMQEAFDEDLFLMDDVTFFSPPVITAEFSPADSEIEYAVEGDEEQEEVVDRSSAVNEVHPREEIDQFPKTESFRQITKYMWQKYGRITLHSLKPVRPGMIVYWLDAFPIGPGQPATGKVVEIGGARIQMKDRFGIVVGKSKERLLVVQMYTFRGRGLEAARAPHLWPEYVEIYSESSGFSQVSPHESLEVDFSCCSMDKNISVHLIPTAISLGSQIMIAGKINSDSQSYLMQLVRELSEQTCK</sequence>
<reference evidence="2 3" key="1">
    <citation type="submission" date="2016-07" db="EMBL/GenBank/DDBJ databases">
        <title>Pervasive Adenine N6-methylation of Active Genes in Fungi.</title>
        <authorList>
            <consortium name="DOE Joint Genome Institute"/>
            <person name="Mondo S.J."/>
            <person name="Dannebaum R.O."/>
            <person name="Kuo R.C."/>
            <person name="Labutti K."/>
            <person name="Haridas S."/>
            <person name="Kuo A."/>
            <person name="Salamov A."/>
            <person name="Ahrendt S.R."/>
            <person name="Lipzen A."/>
            <person name="Sullivan W."/>
            <person name="Andreopoulos W.B."/>
            <person name="Clum A."/>
            <person name="Lindquist E."/>
            <person name="Daum C."/>
            <person name="Ramamoorthy G.K."/>
            <person name="Gryganskyi A."/>
            <person name="Culley D."/>
            <person name="Magnuson J.K."/>
            <person name="James T.Y."/>
            <person name="O'Malley M.A."/>
            <person name="Stajich J.E."/>
            <person name="Spatafora J.W."/>
            <person name="Visel A."/>
            <person name="Grigoriev I.V."/>
        </authorList>
    </citation>
    <scope>NUCLEOTIDE SEQUENCE [LARGE SCALE GENOMIC DNA]</scope>
    <source>
        <strain evidence="2 3">CBS 115471</strain>
    </source>
</reference>
<feature type="region of interest" description="Disordered" evidence="1">
    <location>
        <begin position="1"/>
        <end position="21"/>
    </location>
</feature>
<name>A0A1Y2A4S8_9PLEO</name>
<accession>A0A1Y2A4S8</accession>
<dbReference type="EMBL" id="MCFA01000012">
    <property type="protein sequence ID" value="ORY17519.1"/>
    <property type="molecule type" value="Genomic_DNA"/>
</dbReference>
<organism evidence="2 3">
    <name type="scientific">Clohesyomyces aquaticus</name>
    <dbReference type="NCBI Taxonomy" id="1231657"/>
    <lineage>
        <taxon>Eukaryota</taxon>
        <taxon>Fungi</taxon>
        <taxon>Dikarya</taxon>
        <taxon>Ascomycota</taxon>
        <taxon>Pezizomycotina</taxon>
        <taxon>Dothideomycetes</taxon>
        <taxon>Pleosporomycetidae</taxon>
        <taxon>Pleosporales</taxon>
        <taxon>Lindgomycetaceae</taxon>
        <taxon>Clohesyomyces</taxon>
    </lineage>
</organism>
<protein>
    <submittedName>
        <fullName evidence="2">Uncharacterized protein</fullName>
    </submittedName>
</protein>
<evidence type="ECO:0000313" key="3">
    <source>
        <dbReference type="Proteomes" id="UP000193144"/>
    </source>
</evidence>
<dbReference type="Proteomes" id="UP000193144">
    <property type="component" value="Unassembled WGS sequence"/>
</dbReference>
<dbReference type="AlphaFoldDB" id="A0A1Y2A4S8"/>
<evidence type="ECO:0000256" key="1">
    <source>
        <dbReference type="SAM" id="MobiDB-lite"/>
    </source>
</evidence>
<comment type="caution">
    <text evidence="2">The sequence shown here is derived from an EMBL/GenBank/DDBJ whole genome shotgun (WGS) entry which is preliminary data.</text>
</comment>
<proteinExistence type="predicted"/>
<evidence type="ECO:0000313" key="2">
    <source>
        <dbReference type="EMBL" id="ORY17519.1"/>
    </source>
</evidence>
<gene>
    <name evidence="2" type="ORF">BCR34DRAFT_40630</name>
</gene>